<evidence type="ECO:0008006" key="5">
    <source>
        <dbReference type="Google" id="ProtNLM"/>
    </source>
</evidence>
<dbReference type="GeneID" id="84650673"/>
<dbReference type="GO" id="GO:0006355">
    <property type="term" value="P:regulation of DNA-templated transcription"/>
    <property type="evidence" value="ECO:0007669"/>
    <property type="project" value="InterPro"/>
</dbReference>
<dbReference type="RefSeq" id="WP_019976030.1">
    <property type="nucleotide sequence ID" value="NZ_BJXC01000006.1"/>
</dbReference>
<keyword evidence="2" id="KW-0812">Transmembrane</keyword>
<feature type="region of interest" description="Disordered" evidence="1">
    <location>
        <begin position="373"/>
        <end position="392"/>
    </location>
</feature>
<evidence type="ECO:0000313" key="4">
    <source>
        <dbReference type="Proteomes" id="UP000321245"/>
    </source>
</evidence>
<comment type="caution">
    <text evidence="3">The sequence shown here is derived from an EMBL/GenBank/DDBJ whole genome shotgun (WGS) entry which is preliminary data.</text>
</comment>
<accession>A0A511NFR7</accession>
<evidence type="ECO:0000256" key="1">
    <source>
        <dbReference type="SAM" id="MobiDB-lite"/>
    </source>
</evidence>
<dbReference type="InterPro" id="IPR016032">
    <property type="entry name" value="Sig_transdc_resp-reg_C-effctor"/>
</dbReference>
<protein>
    <recommendedName>
        <fullName evidence="5">HTH luxR-type domain-containing protein</fullName>
    </recommendedName>
</protein>
<gene>
    <name evidence="3" type="ORF">EB1_12570</name>
</gene>
<organism evidence="3 4">
    <name type="scientific">Empedobacter brevis NBRC 14943 = ATCC 43319</name>
    <dbReference type="NCBI Taxonomy" id="1218108"/>
    <lineage>
        <taxon>Bacteria</taxon>
        <taxon>Pseudomonadati</taxon>
        <taxon>Bacteroidota</taxon>
        <taxon>Flavobacteriia</taxon>
        <taxon>Flavobacteriales</taxon>
        <taxon>Weeksellaceae</taxon>
        <taxon>Empedobacter</taxon>
    </lineage>
</organism>
<reference evidence="3 4" key="1">
    <citation type="submission" date="2019-07" db="EMBL/GenBank/DDBJ databases">
        <title>Whole genome shotgun sequence of Empedobacter brevis NBRC 14943.</title>
        <authorList>
            <person name="Hosoyama A."/>
            <person name="Uohara A."/>
            <person name="Ohji S."/>
            <person name="Ichikawa N."/>
        </authorList>
    </citation>
    <scope>NUCLEOTIDE SEQUENCE [LARGE SCALE GENOMIC DNA]</scope>
    <source>
        <strain evidence="3 4">NBRC 14943</strain>
    </source>
</reference>
<dbReference type="Gene3D" id="1.25.40.10">
    <property type="entry name" value="Tetratricopeptide repeat domain"/>
    <property type="match status" value="1"/>
</dbReference>
<proteinExistence type="predicted"/>
<dbReference type="GO" id="GO:0003677">
    <property type="term" value="F:DNA binding"/>
    <property type="evidence" value="ECO:0007669"/>
    <property type="project" value="InterPro"/>
</dbReference>
<dbReference type="STRING" id="1218108.GCA_000382425_02555"/>
<keyword evidence="2" id="KW-1133">Transmembrane helix</keyword>
<dbReference type="SUPFAM" id="SSF48452">
    <property type="entry name" value="TPR-like"/>
    <property type="match status" value="1"/>
</dbReference>
<keyword evidence="4" id="KW-1185">Reference proteome</keyword>
<feature type="transmembrane region" description="Helical" evidence="2">
    <location>
        <begin position="343"/>
        <end position="363"/>
    </location>
</feature>
<dbReference type="AlphaFoldDB" id="A0A511NFR7"/>
<dbReference type="EMBL" id="BJXC01000006">
    <property type="protein sequence ID" value="GEM51467.1"/>
    <property type="molecule type" value="Genomic_DNA"/>
</dbReference>
<dbReference type="OrthoDB" id="1274361at2"/>
<evidence type="ECO:0000313" key="3">
    <source>
        <dbReference type="EMBL" id="GEM51467.1"/>
    </source>
</evidence>
<name>A0A511NFR7_9FLAO</name>
<feature type="compositionally biased region" description="Basic and acidic residues" evidence="1">
    <location>
        <begin position="381"/>
        <end position="392"/>
    </location>
</feature>
<dbReference type="Proteomes" id="UP000321245">
    <property type="component" value="Unassembled WGS sequence"/>
</dbReference>
<evidence type="ECO:0000256" key="2">
    <source>
        <dbReference type="SAM" id="Phobius"/>
    </source>
</evidence>
<dbReference type="SUPFAM" id="SSF46894">
    <property type="entry name" value="C-terminal effector domain of the bipartite response regulators"/>
    <property type="match status" value="1"/>
</dbReference>
<dbReference type="InterPro" id="IPR011990">
    <property type="entry name" value="TPR-like_helical_dom_sf"/>
</dbReference>
<sequence>MNHPFKKRVSVFLFIIIHVTTFAQEYSKKKIDSLIAIIRNDDLYTHYSDKEILRLTTEIYYQSKQIHYKLPQLESLVKSMEVYYNTSDIKSLAEIEVETNSLALEIKDYYFLCRALRFEAWMYTKIGKYNEANNRLERALFFAEKIIDTDKRYQVLMNINSSYASYYEAYDGDVNKMLDYSIKAFEYAKKISTNNSKKDIYLANTSTVIGSIYLYKNDIKQSKKYILFAKNTYAKRIDKSGLIYIYKTLGGIANTEKEFERAEKYLIKAIQLSKKYNMPDAEKNIYPMLAEANKQLGNYKVSYENLEHYKRLNDSLRVIEKKTVNKTSNYIYSKKEQPLNISFLLYTGLIFSIFIAVILYYIIKKKKNKREVSPTEYLNSHNEKSAYSKKESESTNQLEDLITLAKNDEQAFYTKFHEVYPNFTQNLLIKFPALSTTELRLCSFLKLNFDTKKIAIYTNSSVKSIDSKKYRLRKKLNLSPKDELYSFISRF</sequence>
<keyword evidence="2" id="KW-0472">Membrane</keyword>